<keyword evidence="2" id="KW-1003">Cell membrane</keyword>
<keyword evidence="10" id="KW-1185">Reference proteome</keyword>
<feature type="transmembrane region" description="Helical" evidence="8">
    <location>
        <begin position="154"/>
        <end position="180"/>
    </location>
</feature>
<name>A0A2U0UJX6_9BACT</name>
<comment type="subcellular location">
    <subcellularLocation>
        <location evidence="1">Cell membrane</location>
        <topology evidence="1">Multi-pass membrane protein</topology>
    </subcellularLocation>
</comment>
<evidence type="ECO:0000256" key="5">
    <source>
        <dbReference type="ARBA" id="ARBA00022692"/>
    </source>
</evidence>
<dbReference type="RefSeq" id="WP_116615769.1">
    <property type="nucleotide sequence ID" value="NZ_CAUPIB010000008.1"/>
</dbReference>
<feature type="transmembrane region" description="Helical" evidence="8">
    <location>
        <begin position="192"/>
        <end position="212"/>
    </location>
</feature>
<feature type="transmembrane region" description="Helical" evidence="8">
    <location>
        <begin position="376"/>
        <end position="396"/>
    </location>
</feature>
<feature type="transmembrane region" description="Helical" evidence="8">
    <location>
        <begin position="104"/>
        <end position="120"/>
    </location>
</feature>
<evidence type="ECO:0000256" key="2">
    <source>
        <dbReference type="ARBA" id="ARBA00022475"/>
    </source>
</evidence>
<evidence type="ECO:0000256" key="6">
    <source>
        <dbReference type="ARBA" id="ARBA00022989"/>
    </source>
</evidence>
<dbReference type="AlphaFoldDB" id="A0A2U0UJX6"/>
<evidence type="ECO:0000313" key="9">
    <source>
        <dbReference type="EMBL" id="PVX57891.1"/>
    </source>
</evidence>
<keyword evidence="6 8" id="KW-1133">Transmembrane helix</keyword>
<dbReference type="GO" id="GO:0009103">
    <property type="term" value="P:lipopolysaccharide biosynthetic process"/>
    <property type="evidence" value="ECO:0007669"/>
    <property type="project" value="UniProtKB-ARBA"/>
</dbReference>
<evidence type="ECO:0000256" key="1">
    <source>
        <dbReference type="ARBA" id="ARBA00004651"/>
    </source>
</evidence>
<keyword evidence="5 8" id="KW-0812">Transmembrane</keyword>
<sequence>MQNRHREIIIAFTITQFIVLWIFGYTPYPDSEGYIFLAKECVASGEPYPISWKMNELPFIWNVGAINIVVFSLKFFHTITPVLWIYCIIKGATAWLTYQLSKKIFNEQIGYITLILYVLYPSNYGEATSLLSELPSLFLAMSGLWLIVCKEKKLLGGGIIALANWVRPIGIIFLLAACVYKWRAMLNTIAGYLLVVCLIGGATYMRTGHFIYQAQTGWMALLQYSVDHTTTTTDDCLPIVDKANVVEKNTIWRKRFFSWLYDHPIDYFTQMPRKLVNTYISDNVNMCAFLSNKNERAYLYDELSMRQLLRHFPNYTPTQTLTIVNLVYYYAILIMFVMGLFLMIRKKAVTALLLPMTIIVATTAMLLLLGHGEARFHQSLMPFFMMIAAVTIMKIYKRLNKSISKR</sequence>
<evidence type="ECO:0000256" key="3">
    <source>
        <dbReference type="ARBA" id="ARBA00022676"/>
    </source>
</evidence>
<evidence type="ECO:0000256" key="8">
    <source>
        <dbReference type="SAM" id="Phobius"/>
    </source>
</evidence>
<reference evidence="9 10" key="1">
    <citation type="submission" date="2018-05" db="EMBL/GenBank/DDBJ databases">
        <title>Genomic Encyclopedia of Type Strains, Phase IV (KMG-IV): sequencing the most valuable type-strain genomes for metagenomic binning, comparative biology and taxonomic classification.</title>
        <authorList>
            <person name="Goeker M."/>
        </authorList>
    </citation>
    <scope>NUCLEOTIDE SEQUENCE [LARGE SCALE GENOMIC DNA]</scope>
    <source>
        <strain evidence="9 10">DSM 100333</strain>
    </source>
</reference>
<dbReference type="OrthoDB" id="1098184at2"/>
<feature type="transmembrane region" description="Helical" evidence="8">
    <location>
        <begin position="7"/>
        <end position="28"/>
    </location>
</feature>
<protein>
    <recommendedName>
        <fullName evidence="11">Dolichyl-phosphate-mannose-protein mannosyltransferase</fullName>
    </recommendedName>
</protein>
<accession>A0A2U0UJX6</accession>
<proteinExistence type="predicted"/>
<dbReference type="InterPro" id="IPR050297">
    <property type="entry name" value="LipidA_mod_glycosyltrf_83"/>
</dbReference>
<organism evidence="9 10">
    <name type="scientific">Hallella colorans</name>
    <dbReference type="NCBI Taxonomy" id="1703337"/>
    <lineage>
        <taxon>Bacteria</taxon>
        <taxon>Pseudomonadati</taxon>
        <taxon>Bacteroidota</taxon>
        <taxon>Bacteroidia</taxon>
        <taxon>Bacteroidales</taxon>
        <taxon>Prevotellaceae</taxon>
        <taxon>Hallella</taxon>
    </lineage>
</organism>
<evidence type="ECO:0008006" key="11">
    <source>
        <dbReference type="Google" id="ProtNLM"/>
    </source>
</evidence>
<keyword evidence="4" id="KW-0808">Transferase</keyword>
<keyword evidence="7 8" id="KW-0472">Membrane</keyword>
<evidence type="ECO:0000256" key="7">
    <source>
        <dbReference type="ARBA" id="ARBA00023136"/>
    </source>
</evidence>
<dbReference type="GO" id="GO:0016763">
    <property type="term" value="F:pentosyltransferase activity"/>
    <property type="evidence" value="ECO:0007669"/>
    <property type="project" value="TreeGrafter"/>
</dbReference>
<evidence type="ECO:0000313" key="10">
    <source>
        <dbReference type="Proteomes" id="UP000245870"/>
    </source>
</evidence>
<dbReference type="GO" id="GO:0005886">
    <property type="term" value="C:plasma membrane"/>
    <property type="evidence" value="ECO:0007669"/>
    <property type="project" value="UniProtKB-SubCell"/>
</dbReference>
<keyword evidence="3" id="KW-0328">Glycosyltransferase</keyword>
<gene>
    <name evidence="9" type="ORF">C7379_10313</name>
</gene>
<comment type="caution">
    <text evidence="9">The sequence shown here is derived from an EMBL/GenBank/DDBJ whole genome shotgun (WGS) entry which is preliminary data.</text>
</comment>
<evidence type="ECO:0000256" key="4">
    <source>
        <dbReference type="ARBA" id="ARBA00022679"/>
    </source>
</evidence>
<dbReference type="EMBL" id="QENY01000003">
    <property type="protein sequence ID" value="PVX57891.1"/>
    <property type="molecule type" value="Genomic_DNA"/>
</dbReference>
<feature type="transmembrane region" description="Helical" evidence="8">
    <location>
        <begin position="351"/>
        <end position="370"/>
    </location>
</feature>
<dbReference type="PANTHER" id="PTHR33908">
    <property type="entry name" value="MANNOSYLTRANSFERASE YKCB-RELATED"/>
    <property type="match status" value="1"/>
</dbReference>
<dbReference type="PANTHER" id="PTHR33908:SF11">
    <property type="entry name" value="MEMBRANE PROTEIN"/>
    <property type="match status" value="1"/>
</dbReference>
<feature type="transmembrane region" description="Helical" evidence="8">
    <location>
        <begin position="327"/>
        <end position="344"/>
    </location>
</feature>
<dbReference type="Proteomes" id="UP000245870">
    <property type="component" value="Unassembled WGS sequence"/>
</dbReference>